<keyword evidence="7 10" id="KW-1133">Transmembrane helix</keyword>
<gene>
    <name evidence="12" type="ORF">JYU29_17965</name>
</gene>
<organism evidence="12 13">
    <name type="scientific">Tianweitania aestuarii</name>
    <dbReference type="NCBI Taxonomy" id="2814886"/>
    <lineage>
        <taxon>Bacteria</taxon>
        <taxon>Pseudomonadati</taxon>
        <taxon>Pseudomonadota</taxon>
        <taxon>Alphaproteobacteria</taxon>
        <taxon>Hyphomicrobiales</taxon>
        <taxon>Phyllobacteriaceae</taxon>
        <taxon>Tianweitania</taxon>
    </lineage>
</organism>
<evidence type="ECO:0000256" key="2">
    <source>
        <dbReference type="ARBA" id="ARBA00012282"/>
    </source>
</evidence>
<evidence type="ECO:0000256" key="6">
    <source>
        <dbReference type="ARBA" id="ARBA00022801"/>
    </source>
</evidence>
<dbReference type="InterPro" id="IPR035919">
    <property type="entry name" value="EAL_sf"/>
</dbReference>
<dbReference type="Pfam" id="PF00563">
    <property type="entry name" value="EAL"/>
    <property type="match status" value="1"/>
</dbReference>
<dbReference type="PROSITE" id="PS50883">
    <property type="entry name" value="EAL"/>
    <property type="match status" value="1"/>
</dbReference>
<dbReference type="Gene3D" id="3.20.20.450">
    <property type="entry name" value="EAL domain"/>
    <property type="match status" value="1"/>
</dbReference>
<dbReference type="InterPro" id="IPR024744">
    <property type="entry name" value="CSS-motif_dom"/>
</dbReference>
<dbReference type="PANTHER" id="PTHR33121">
    <property type="entry name" value="CYCLIC DI-GMP PHOSPHODIESTERASE PDEF"/>
    <property type="match status" value="1"/>
</dbReference>
<dbReference type="EMBL" id="JAFMNX010000006">
    <property type="protein sequence ID" value="MBS9722585.1"/>
    <property type="molecule type" value="Genomic_DNA"/>
</dbReference>
<evidence type="ECO:0000313" key="13">
    <source>
        <dbReference type="Proteomes" id="UP001297272"/>
    </source>
</evidence>
<keyword evidence="5 10" id="KW-0812">Transmembrane</keyword>
<feature type="transmembrane region" description="Helical" evidence="10">
    <location>
        <begin position="212"/>
        <end position="233"/>
    </location>
</feature>
<dbReference type="RefSeq" id="WP_213986234.1">
    <property type="nucleotide sequence ID" value="NZ_JAFMNX010000006.1"/>
</dbReference>
<evidence type="ECO:0000256" key="1">
    <source>
        <dbReference type="ARBA" id="ARBA00004651"/>
    </source>
</evidence>
<feature type="domain" description="EAL" evidence="11">
    <location>
        <begin position="237"/>
        <end position="489"/>
    </location>
</feature>
<dbReference type="EC" id="3.1.4.52" evidence="2"/>
<evidence type="ECO:0000256" key="4">
    <source>
        <dbReference type="ARBA" id="ARBA00022636"/>
    </source>
</evidence>
<dbReference type="InterPro" id="IPR050706">
    <property type="entry name" value="Cyclic-di-GMP_PDE-like"/>
</dbReference>
<reference evidence="12 13" key="1">
    <citation type="submission" date="2021-03" db="EMBL/GenBank/DDBJ databases">
        <title>Tianweitania aestuarii sp. nov., isolated from a tidal flat.</title>
        <authorList>
            <person name="Park S."/>
            <person name="Yoon J.-H."/>
        </authorList>
    </citation>
    <scope>NUCLEOTIDE SEQUENCE [LARGE SCALE GENOMIC DNA]</scope>
    <source>
        <strain evidence="12 13">BSSL-BM11</strain>
    </source>
</reference>
<keyword evidence="8 10" id="KW-0472">Membrane</keyword>
<dbReference type="CDD" id="cd01948">
    <property type="entry name" value="EAL"/>
    <property type="match status" value="1"/>
</dbReference>
<evidence type="ECO:0000259" key="11">
    <source>
        <dbReference type="PROSITE" id="PS50883"/>
    </source>
</evidence>
<evidence type="ECO:0000256" key="5">
    <source>
        <dbReference type="ARBA" id="ARBA00022692"/>
    </source>
</evidence>
<comment type="catalytic activity">
    <reaction evidence="9">
        <text>3',3'-c-di-GMP + H2O = 5'-phosphoguanylyl(3'-&gt;5')guanosine + H(+)</text>
        <dbReference type="Rhea" id="RHEA:24902"/>
        <dbReference type="ChEBI" id="CHEBI:15377"/>
        <dbReference type="ChEBI" id="CHEBI:15378"/>
        <dbReference type="ChEBI" id="CHEBI:58754"/>
        <dbReference type="ChEBI" id="CHEBI:58805"/>
        <dbReference type="EC" id="3.1.4.52"/>
    </reaction>
</comment>
<proteinExistence type="predicted"/>
<keyword evidence="13" id="KW-1185">Reference proteome</keyword>
<evidence type="ECO:0000313" key="12">
    <source>
        <dbReference type="EMBL" id="MBS9722585.1"/>
    </source>
</evidence>
<keyword evidence="3" id="KW-1003">Cell membrane</keyword>
<accession>A0ABS5S0J1</accession>
<dbReference type="PANTHER" id="PTHR33121:SF79">
    <property type="entry name" value="CYCLIC DI-GMP PHOSPHODIESTERASE PDED-RELATED"/>
    <property type="match status" value="1"/>
</dbReference>
<dbReference type="Proteomes" id="UP001297272">
    <property type="component" value="Unassembled WGS sequence"/>
</dbReference>
<evidence type="ECO:0000256" key="3">
    <source>
        <dbReference type="ARBA" id="ARBA00022475"/>
    </source>
</evidence>
<sequence>MVAIAIYARVQSVADERDHLRDYANWTLERAQLSVDAADETFKQLATEQWNSCSDAHIDRMRELVVNSRFIDGLGYLVDGRIACASWGRSTGTVSIGAASSLLSDGTSLHLDARSQMIGPTAMVALSRGSYVIFVHRDRLVDVLTEDAMTLGLTTREGALIAIKSGLPGSMQEGRVPPSSPNDIRATVQDADFEAFGIADTAQIQQRLMKHLWLLAPLAALTSAILIALIIWVSRQRMSPRSELQLGLKRNEFIAVYQPIIELASGRCIGAEALARWHRPGGAAISPDVFIPLAEDNNLIEQLTERIIRVSAGELGPLLRGNKDLHISINLSSADMASGHFLRVLQEVLPQAGIAPAQIWLEATERSFIDVERARTILDQARARGHPVAIDDFGTGYSNLSLLEALPLDTLKIDKSFVAAIGQDASTSVVVAHIISMANNLGLAIVAEGVETREQESYLVHAQARYAQGWLYARPMSAEKFTSFLQDNARTDAQTLTPAPGTV</sequence>
<dbReference type="SMART" id="SM00052">
    <property type="entry name" value="EAL"/>
    <property type="match status" value="1"/>
</dbReference>
<keyword evidence="4" id="KW-0973">c-di-GMP</keyword>
<evidence type="ECO:0000256" key="8">
    <source>
        <dbReference type="ARBA" id="ARBA00023136"/>
    </source>
</evidence>
<comment type="caution">
    <text evidence="12">The sequence shown here is derived from an EMBL/GenBank/DDBJ whole genome shotgun (WGS) entry which is preliminary data.</text>
</comment>
<comment type="subcellular location">
    <subcellularLocation>
        <location evidence="1">Cell membrane</location>
        <topology evidence="1">Multi-pass membrane protein</topology>
    </subcellularLocation>
</comment>
<evidence type="ECO:0000256" key="7">
    <source>
        <dbReference type="ARBA" id="ARBA00022989"/>
    </source>
</evidence>
<protein>
    <recommendedName>
        <fullName evidence="2">cyclic-guanylate-specific phosphodiesterase</fullName>
        <ecNumber evidence="2">3.1.4.52</ecNumber>
    </recommendedName>
</protein>
<dbReference type="SUPFAM" id="SSF141868">
    <property type="entry name" value="EAL domain-like"/>
    <property type="match status" value="1"/>
</dbReference>
<evidence type="ECO:0000256" key="9">
    <source>
        <dbReference type="ARBA" id="ARBA00034290"/>
    </source>
</evidence>
<evidence type="ECO:0000256" key="10">
    <source>
        <dbReference type="SAM" id="Phobius"/>
    </source>
</evidence>
<dbReference type="Pfam" id="PF12792">
    <property type="entry name" value="CSS-motif"/>
    <property type="match status" value="1"/>
</dbReference>
<dbReference type="InterPro" id="IPR001633">
    <property type="entry name" value="EAL_dom"/>
</dbReference>
<keyword evidence="6" id="KW-0378">Hydrolase</keyword>
<name>A0ABS5S0J1_9HYPH</name>